<dbReference type="AlphaFoldDB" id="A0A917LF13"/>
<comment type="caution">
    <text evidence="1">The sequence shown here is derived from an EMBL/GenBank/DDBJ whole genome shotgun (WGS) entry which is preliminary data.</text>
</comment>
<dbReference type="EMBL" id="BMGR01000014">
    <property type="protein sequence ID" value="GGG18059.1"/>
    <property type="molecule type" value="Genomic_DNA"/>
</dbReference>
<gene>
    <name evidence="1" type="ORF">GCM10010916_38570</name>
</gene>
<keyword evidence="2" id="KW-1185">Reference proteome</keyword>
<organism evidence="1 2">
    <name type="scientific">Paenibacillus abyssi</name>
    <dbReference type="NCBI Taxonomy" id="1340531"/>
    <lineage>
        <taxon>Bacteria</taxon>
        <taxon>Bacillati</taxon>
        <taxon>Bacillota</taxon>
        <taxon>Bacilli</taxon>
        <taxon>Bacillales</taxon>
        <taxon>Paenibacillaceae</taxon>
        <taxon>Paenibacillus</taxon>
    </lineage>
</organism>
<dbReference type="Proteomes" id="UP000644756">
    <property type="component" value="Unassembled WGS sequence"/>
</dbReference>
<evidence type="ECO:0000313" key="2">
    <source>
        <dbReference type="Proteomes" id="UP000644756"/>
    </source>
</evidence>
<evidence type="ECO:0000313" key="1">
    <source>
        <dbReference type="EMBL" id="GGG18059.1"/>
    </source>
</evidence>
<reference evidence="1" key="2">
    <citation type="submission" date="2020-09" db="EMBL/GenBank/DDBJ databases">
        <authorList>
            <person name="Sun Q."/>
            <person name="Zhou Y."/>
        </authorList>
    </citation>
    <scope>NUCLEOTIDE SEQUENCE</scope>
    <source>
        <strain evidence="1">CGMCC 1.12987</strain>
    </source>
</reference>
<name>A0A917LF13_9BACL</name>
<sequence length="62" mass="6913">MTILRHAEITKEFVVVSVLLENPPVLNQEGFEEVKMEICVGGPNDPINFVPFFLLAEQALVS</sequence>
<reference evidence="1" key="1">
    <citation type="journal article" date="2014" name="Int. J. Syst. Evol. Microbiol.">
        <title>Complete genome sequence of Corynebacterium casei LMG S-19264T (=DSM 44701T), isolated from a smear-ripened cheese.</title>
        <authorList>
            <consortium name="US DOE Joint Genome Institute (JGI-PGF)"/>
            <person name="Walter F."/>
            <person name="Albersmeier A."/>
            <person name="Kalinowski J."/>
            <person name="Ruckert C."/>
        </authorList>
    </citation>
    <scope>NUCLEOTIDE SEQUENCE</scope>
    <source>
        <strain evidence="1">CGMCC 1.12987</strain>
    </source>
</reference>
<proteinExistence type="predicted"/>
<protein>
    <submittedName>
        <fullName evidence="1">Uncharacterized protein</fullName>
    </submittedName>
</protein>
<accession>A0A917LF13</accession>